<keyword evidence="2" id="KW-1015">Disulfide bond</keyword>
<dbReference type="InterPro" id="IPR013783">
    <property type="entry name" value="Ig-like_fold"/>
</dbReference>
<dbReference type="SMART" id="SM00409">
    <property type="entry name" value="IG"/>
    <property type="match status" value="1"/>
</dbReference>
<dbReference type="GO" id="GO:0098609">
    <property type="term" value="P:cell-cell adhesion"/>
    <property type="evidence" value="ECO:0007669"/>
    <property type="project" value="TreeGrafter"/>
</dbReference>
<dbReference type="PROSITE" id="PS50835">
    <property type="entry name" value="IG_LIKE"/>
    <property type="match status" value="1"/>
</dbReference>
<proteinExistence type="predicted"/>
<dbReference type="PANTHER" id="PTHR44170:SF6">
    <property type="entry name" value="CONTACTIN"/>
    <property type="match status" value="1"/>
</dbReference>
<keyword evidence="1" id="KW-0677">Repeat</keyword>
<keyword evidence="4" id="KW-1185">Reference proteome</keyword>
<dbReference type="GO" id="GO:0007411">
    <property type="term" value="P:axon guidance"/>
    <property type="evidence" value="ECO:0007669"/>
    <property type="project" value="TreeGrafter"/>
</dbReference>
<dbReference type="AlphaFoldDB" id="A0A915K683"/>
<dbReference type="InterPro" id="IPR013098">
    <property type="entry name" value="Ig_I-set"/>
</dbReference>
<dbReference type="PANTHER" id="PTHR44170">
    <property type="entry name" value="PROTEIN SIDEKICK"/>
    <property type="match status" value="1"/>
</dbReference>
<dbReference type="Proteomes" id="UP000887565">
    <property type="component" value="Unplaced"/>
</dbReference>
<sequence>MSSATRVSNFQQQDAGSYECEATLAEANALGYVELITQDPDVVQLFMEVEPDYVTLGNDVTFRCVVEGDDHATVRWHKGDGELPIRSEIDGNTLTILGVRKEDTGIYRCEADTKAGRMTTDVVLQIGSKILTNILRRYYRARRRLHHAVLH</sequence>
<dbReference type="SUPFAM" id="SSF48726">
    <property type="entry name" value="Immunoglobulin"/>
    <property type="match status" value="1"/>
</dbReference>
<evidence type="ECO:0000313" key="5">
    <source>
        <dbReference type="WBParaSite" id="nRc.2.0.1.t33843-RA"/>
    </source>
</evidence>
<accession>A0A915K683</accession>
<reference evidence="5" key="1">
    <citation type="submission" date="2022-11" db="UniProtKB">
        <authorList>
            <consortium name="WormBaseParasite"/>
        </authorList>
    </citation>
    <scope>IDENTIFICATION</scope>
</reference>
<evidence type="ECO:0000259" key="3">
    <source>
        <dbReference type="PROSITE" id="PS50835"/>
    </source>
</evidence>
<dbReference type="Pfam" id="PF07679">
    <property type="entry name" value="I-set"/>
    <property type="match status" value="1"/>
</dbReference>
<organism evidence="4 5">
    <name type="scientific">Romanomermis culicivorax</name>
    <name type="common">Nematode worm</name>
    <dbReference type="NCBI Taxonomy" id="13658"/>
    <lineage>
        <taxon>Eukaryota</taxon>
        <taxon>Metazoa</taxon>
        <taxon>Ecdysozoa</taxon>
        <taxon>Nematoda</taxon>
        <taxon>Enoplea</taxon>
        <taxon>Dorylaimia</taxon>
        <taxon>Mermithida</taxon>
        <taxon>Mermithoidea</taxon>
        <taxon>Mermithidae</taxon>
        <taxon>Romanomermis</taxon>
    </lineage>
</organism>
<dbReference type="GO" id="GO:0030424">
    <property type="term" value="C:axon"/>
    <property type="evidence" value="ECO:0007669"/>
    <property type="project" value="TreeGrafter"/>
</dbReference>
<dbReference type="Gene3D" id="2.60.40.10">
    <property type="entry name" value="Immunoglobulins"/>
    <property type="match status" value="1"/>
</dbReference>
<feature type="domain" description="Ig-like" evidence="3">
    <location>
        <begin position="40"/>
        <end position="125"/>
    </location>
</feature>
<dbReference type="InterPro" id="IPR003599">
    <property type="entry name" value="Ig_sub"/>
</dbReference>
<dbReference type="GO" id="GO:0005886">
    <property type="term" value="C:plasma membrane"/>
    <property type="evidence" value="ECO:0007669"/>
    <property type="project" value="TreeGrafter"/>
</dbReference>
<evidence type="ECO:0000256" key="2">
    <source>
        <dbReference type="ARBA" id="ARBA00023157"/>
    </source>
</evidence>
<evidence type="ECO:0000256" key="1">
    <source>
        <dbReference type="ARBA" id="ARBA00022737"/>
    </source>
</evidence>
<dbReference type="InterPro" id="IPR007110">
    <property type="entry name" value="Ig-like_dom"/>
</dbReference>
<evidence type="ECO:0000313" key="4">
    <source>
        <dbReference type="Proteomes" id="UP000887565"/>
    </source>
</evidence>
<dbReference type="InterPro" id="IPR036179">
    <property type="entry name" value="Ig-like_dom_sf"/>
</dbReference>
<dbReference type="WBParaSite" id="nRc.2.0.1.t33843-RA">
    <property type="protein sequence ID" value="nRc.2.0.1.t33843-RA"/>
    <property type="gene ID" value="nRc.2.0.1.g33843"/>
</dbReference>
<dbReference type="InterPro" id="IPR003598">
    <property type="entry name" value="Ig_sub2"/>
</dbReference>
<protein>
    <submittedName>
        <fullName evidence="5">Ig-like domain-containing protein</fullName>
    </submittedName>
</protein>
<name>A0A915K683_ROMCU</name>
<dbReference type="SMART" id="SM00408">
    <property type="entry name" value="IGc2"/>
    <property type="match status" value="1"/>
</dbReference>